<evidence type="ECO:0000313" key="3">
    <source>
        <dbReference type="Proteomes" id="UP000004358"/>
    </source>
</evidence>
<keyword evidence="1" id="KW-0472">Membrane</keyword>
<feature type="transmembrane region" description="Helical" evidence="1">
    <location>
        <begin position="21"/>
        <end position="46"/>
    </location>
</feature>
<protein>
    <recommendedName>
        <fullName evidence="4">Type II secretion system protein</fullName>
    </recommendedName>
</protein>
<dbReference type="OrthoDB" id="253619at2"/>
<dbReference type="Proteomes" id="UP000004358">
    <property type="component" value="Unassembled WGS sequence"/>
</dbReference>
<dbReference type="HOGENOM" id="CLU_766543_0_0_0"/>
<sequence>MMRNHARNDRRGRTAARRGFTLVEMLVVVVILGLLSGMVLLALAGAGESAREARTRGQITKLNEFIMTRYESYRTRRTPRPTTGNPRQVATDRVDNIRALMMQEMPDRKTDLATDYTTLAAGQYSSTYARHQRAIIAFTGALSWTDAYDNYWTAENQHSECLYLILASISDGETSALDFLHDSEVGDTDEDGVPEVLDGWGNPIAFIRWPQGYLGFESSLQDIRVYDSFDPLKVYGRTGGIPNLYTDGAGATTADSFAHFNLMPLVVSPGKDGIFDIVGDDSSGTTADTERGITGNNGTGPIVYSSTSPVANPYAFTAAPFIGDNGSVGVGAVRADVNGDGYDNSVDNISNHYLIVGGNAP</sequence>
<gene>
    <name evidence="2" type="ORF">DSM3645_05250</name>
</gene>
<dbReference type="PANTHER" id="PTHR30093">
    <property type="entry name" value="GENERAL SECRETION PATHWAY PROTEIN G"/>
    <property type="match status" value="1"/>
</dbReference>
<name>A3ZTU5_9BACT</name>
<dbReference type="PANTHER" id="PTHR30093:SF2">
    <property type="entry name" value="TYPE II SECRETION SYSTEM PROTEIN H"/>
    <property type="match status" value="1"/>
</dbReference>
<dbReference type="SUPFAM" id="SSF54523">
    <property type="entry name" value="Pili subunits"/>
    <property type="match status" value="1"/>
</dbReference>
<dbReference type="RefSeq" id="WP_002654646.1">
    <property type="nucleotide sequence ID" value="NZ_CH672377.1"/>
</dbReference>
<dbReference type="Pfam" id="PF07963">
    <property type="entry name" value="N_methyl"/>
    <property type="match status" value="1"/>
</dbReference>
<evidence type="ECO:0000313" key="2">
    <source>
        <dbReference type="EMBL" id="EAQ80002.1"/>
    </source>
</evidence>
<dbReference type="NCBIfam" id="TIGR02532">
    <property type="entry name" value="IV_pilin_GFxxxE"/>
    <property type="match status" value="1"/>
</dbReference>
<dbReference type="InterPro" id="IPR045584">
    <property type="entry name" value="Pilin-like"/>
</dbReference>
<dbReference type="Gene3D" id="3.30.700.10">
    <property type="entry name" value="Glycoprotein, Type 4 Pilin"/>
    <property type="match status" value="1"/>
</dbReference>
<dbReference type="InterPro" id="IPR012902">
    <property type="entry name" value="N_methyl_site"/>
</dbReference>
<dbReference type="eggNOG" id="COG4968">
    <property type="taxonomic scope" value="Bacteria"/>
</dbReference>
<evidence type="ECO:0000256" key="1">
    <source>
        <dbReference type="SAM" id="Phobius"/>
    </source>
</evidence>
<dbReference type="AlphaFoldDB" id="A3ZTU5"/>
<keyword evidence="1" id="KW-0812">Transmembrane</keyword>
<dbReference type="STRING" id="314230.DSM3645_05250"/>
<proteinExistence type="predicted"/>
<dbReference type="EMBL" id="AANZ01000011">
    <property type="protein sequence ID" value="EAQ80002.1"/>
    <property type="molecule type" value="Genomic_DNA"/>
</dbReference>
<organism evidence="2 3">
    <name type="scientific">Blastopirellula marina DSM 3645</name>
    <dbReference type="NCBI Taxonomy" id="314230"/>
    <lineage>
        <taxon>Bacteria</taxon>
        <taxon>Pseudomonadati</taxon>
        <taxon>Planctomycetota</taxon>
        <taxon>Planctomycetia</taxon>
        <taxon>Pirellulales</taxon>
        <taxon>Pirellulaceae</taxon>
        <taxon>Blastopirellula</taxon>
    </lineage>
</organism>
<accession>A3ZTU5</accession>
<reference evidence="2 3" key="1">
    <citation type="submission" date="2006-02" db="EMBL/GenBank/DDBJ databases">
        <authorList>
            <person name="Amann R."/>
            <person name="Ferriera S."/>
            <person name="Johnson J."/>
            <person name="Kravitz S."/>
            <person name="Halpern A."/>
            <person name="Remington K."/>
            <person name="Beeson K."/>
            <person name="Tran B."/>
            <person name="Rogers Y.-H."/>
            <person name="Friedman R."/>
            <person name="Venter J.C."/>
        </authorList>
    </citation>
    <scope>NUCLEOTIDE SEQUENCE [LARGE SCALE GENOMIC DNA]</scope>
    <source>
        <strain evidence="2 3">DSM 3645</strain>
    </source>
</reference>
<keyword evidence="1" id="KW-1133">Transmembrane helix</keyword>
<evidence type="ECO:0008006" key="4">
    <source>
        <dbReference type="Google" id="ProtNLM"/>
    </source>
</evidence>
<dbReference type="PROSITE" id="PS00409">
    <property type="entry name" value="PROKAR_NTER_METHYL"/>
    <property type="match status" value="1"/>
</dbReference>
<comment type="caution">
    <text evidence="2">The sequence shown here is derived from an EMBL/GenBank/DDBJ whole genome shotgun (WGS) entry which is preliminary data.</text>
</comment>